<evidence type="ECO:0000313" key="3">
    <source>
        <dbReference type="Proteomes" id="UP000317010"/>
    </source>
</evidence>
<dbReference type="InterPro" id="IPR025291">
    <property type="entry name" value="DUF4153"/>
</dbReference>
<feature type="transmembrane region" description="Helical" evidence="1">
    <location>
        <begin position="108"/>
        <end position="128"/>
    </location>
</feature>
<feature type="transmembrane region" description="Helical" evidence="1">
    <location>
        <begin position="218"/>
        <end position="239"/>
    </location>
</feature>
<dbReference type="AlphaFoldDB" id="A0A562U0L9"/>
<feature type="transmembrane region" description="Helical" evidence="1">
    <location>
        <begin position="285"/>
        <end position="309"/>
    </location>
</feature>
<keyword evidence="1" id="KW-0472">Membrane</keyword>
<dbReference type="EMBL" id="VLLI01000007">
    <property type="protein sequence ID" value="TWI99412.1"/>
    <property type="molecule type" value="Genomic_DNA"/>
</dbReference>
<dbReference type="Proteomes" id="UP000317010">
    <property type="component" value="Unassembled WGS sequence"/>
</dbReference>
<accession>A0A562U0L9</accession>
<feature type="transmembrane region" description="Helical" evidence="1">
    <location>
        <begin position="20"/>
        <end position="40"/>
    </location>
</feature>
<feature type="transmembrane region" description="Helical" evidence="1">
    <location>
        <begin position="315"/>
        <end position="336"/>
    </location>
</feature>
<dbReference type="Pfam" id="PF13687">
    <property type="entry name" value="DUF4153"/>
    <property type="match status" value="1"/>
</dbReference>
<feature type="transmembrane region" description="Helical" evidence="1">
    <location>
        <begin position="251"/>
        <end position="273"/>
    </location>
</feature>
<feature type="transmembrane region" description="Helical" evidence="1">
    <location>
        <begin position="79"/>
        <end position="96"/>
    </location>
</feature>
<name>A0A562U0L9_9SPHI</name>
<reference evidence="2 3" key="1">
    <citation type="submission" date="2019-07" db="EMBL/GenBank/DDBJ databases">
        <title>Genomic Encyclopedia of Archaeal and Bacterial Type Strains, Phase II (KMG-II): from individual species to whole genera.</title>
        <authorList>
            <person name="Goeker M."/>
        </authorList>
    </citation>
    <scope>NUCLEOTIDE SEQUENCE [LARGE SCALE GENOMIC DNA]</scope>
    <source>
        <strain evidence="2 3">ATCC BAA-1854</strain>
    </source>
</reference>
<feature type="transmembrane region" description="Helical" evidence="1">
    <location>
        <begin position="140"/>
        <end position="165"/>
    </location>
</feature>
<keyword evidence="1" id="KW-1133">Transmembrane helix</keyword>
<proteinExistence type="predicted"/>
<keyword evidence="1" id="KW-0812">Transmembrane</keyword>
<protein>
    <submittedName>
        <fullName evidence="2">Uncharacterized protein DUF4153</fullName>
    </submittedName>
</protein>
<dbReference type="RefSeq" id="WP_144913307.1">
    <property type="nucleotide sequence ID" value="NZ_VLLI01000007.1"/>
</dbReference>
<gene>
    <name evidence="2" type="ORF">JN11_02729</name>
</gene>
<feature type="transmembrane region" description="Helical" evidence="1">
    <location>
        <begin position="52"/>
        <end position="70"/>
    </location>
</feature>
<organism evidence="2 3">
    <name type="scientific">Mucilaginibacter frigoritolerans</name>
    <dbReference type="NCBI Taxonomy" id="652788"/>
    <lineage>
        <taxon>Bacteria</taxon>
        <taxon>Pseudomonadati</taxon>
        <taxon>Bacteroidota</taxon>
        <taxon>Sphingobacteriia</taxon>
        <taxon>Sphingobacteriales</taxon>
        <taxon>Sphingobacteriaceae</taxon>
        <taxon>Mucilaginibacter</taxon>
    </lineage>
</organism>
<keyword evidence="3" id="KW-1185">Reference proteome</keyword>
<feature type="transmembrane region" description="Helical" evidence="1">
    <location>
        <begin position="343"/>
        <end position="360"/>
    </location>
</feature>
<evidence type="ECO:0000313" key="2">
    <source>
        <dbReference type="EMBL" id="TWI99412.1"/>
    </source>
</evidence>
<dbReference type="OrthoDB" id="9809196at2"/>
<evidence type="ECO:0000256" key="1">
    <source>
        <dbReference type="SAM" id="Phobius"/>
    </source>
</evidence>
<feature type="transmembrane region" description="Helical" evidence="1">
    <location>
        <begin position="177"/>
        <end position="198"/>
    </location>
</feature>
<sequence length="625" mass="71072">MKFPSIKNLTDNAVNTFKRFPFESLFALTGTIAATIYINSDEQLSYSFYTKIIMTANLGLLLSLAVTLFVESKGSKKQLLARLITALVAGCILFTFHPQLRTIDTIRFFLLSLAFHLLVAFAAFTAKGHIQGFWQFNKTLFLRFLASMLYSVVLYLGLAAALSASNFLFSLHIDYKLYGILFAWIAGVFNTIFFLAGVPSNTAKLDEDNSYPKGLKVFTQYVLIPLASVYVIILLAYEAKILILWSLPKGLVSNLILGYAVFGILSILLIYPLRNQEENKWIKTYARSFYFLLIPLLILLFLAVFSRIIPYGITSWRYFLIVLAAWLLFITIYFLLSRKQNIKIIPLSLCVITMLTVYGPQSAISVSQYSQRHKLTGIFKKYGAYNNGKFSSLSKAKLNSKDAEEAIGKLNYFVYDNEISGLQPVLDKDISKVIDSLNKKLDTTNHSTKRKRTYINEYELKNEEIDWVTDYLGLSKFKNGSLPGVTNYSFEAENQMLSTKGVDYVLSLDYMVTDPSTTPYMVEDNMKVKQNVRADNVYTLYINNETVSFDIIAIADSLKLFANKQKQNDKDIYDRTFKLPNQTLAFTKQTKFFKVTLQIKNLHFSVADQINIGQVDGIYLISTLK</sequence>
<comment type="caution">
    <text evidence="2">The sequence shown here is derived from an EMBL/GenBank/DDBJ whole genome shotgun (WGS) entry which is preliminary data.</text>
</comment>